<dbReference type="PROSITE" id="PS00409">
    <property type="entry name" value="PROKAR_NTER_METHYL"/>
    <property type="match status" value="1"/>
</dbReference>
<dbReference type="SUPFAM" id="SSF54523">
    <property type="entry name" value="Pili subunits"/>
    <property type="match status" value="1"/>
</dbReference>
<evidence type="ECO:0000313" key="2">
    <source>
        <dbReference type="EMBL" id="CAH0526870.1"/>
    </source>
</evidence>
<keyword evidence="1" id="KW-0472">Membrane</keyword>
<reference evidence="2" key="1">
    <citation type="submission" date="2021-12" db="EMBL/GenBank/DDBJ databases">
        <authorList>
            <person name="Rodrigo-Torres L."/>
            <person name="Arahal R. D."/>
            <person name="Lucena T."/>
        </authorList>
    </citation>
    <scope>NUCLEOTIDE SEQUENCE</scope>
    <source>
        <strain evidence="2">CECT 8226</strain>
    </source>
</reference>
<keyword evidence="1" id="KW-0812">Transmembrane</keyword>
<protein>
    <recommendedName>
        <fullName evidence="4">MSHA biogenesis protein MshB</fullName>
    </recommendedName>
</protein>
<evidence type="ECO:0008006" key="4">
    <source>
        <dbReference type="Google" id="ProtNLM"/>
    </source>
</evidence>
<sequence>MKNSKGFTLVELVVVIVVLGLLAVAALPRFINVTDQAKEASIEGVAGGFATAVLSARAQWEAEGRPTNDDGDYVVDYDGTEFRLTKSTTDNGFVREGYPTGLQGISGGQGESVTDAGCVDLMEELLQNPPSVTNGTVNDEKYFAEAETSTTCTYTQQEGKEHSFTYDVTTGSVTVSLDN</sequence>
<comment type="caution">
    <text evidence="2">The sequence shown here is derived from an EMBL/GenBank/DDBJ whole genome shotgun (WGS) entry which is preliminary data.</text>
</comment>
<keyword evidence="3" id="KW-1185">Reference proteome</keyword>
<dbReference type="PANTHER" id="PTHR30093">
    <property type="entry name" value="GENERAL SECRETION PATHWAY PROTEIN G"/>
    <property type="match status" value="1"/>
</dbReference>
<dbReference type="EMBL" id="CAKLCM010000002">
    <property type="protein sequence ID" value="CAH0526870.1"/>
    <property type="molecule type" value="Genomic_DNA"/>
</dbReference>
<dbReference type="InterPro" id="IPR045584">
    <property type="entry name" value="Pilin-like"/>
</dbReference>
<name>A0ABM8ZJ56_9VIBR</name>
<dbReference type="Proteomes" id="UP000838160">
    <property type="component" value="Unassembled WGS sequence"/>
</dbReference>
<dbReference type="PANTHER" id="PTHR30093:SF46">
    <property type="entry name" value="MSHA MINOR PILIN PROTEIN MSHB"/>
    <property type="match status" value="1"/>
</dbReference>
<evidence type="ECO:0000313" key="3">
    <source>
        <dbReference type="Proteomes" id="UP000838160"/>
    </source>
</evidence>
<feature type="transmembrane region" description="Helical" evidence="1">
    <location>
        <begin position="12"/>
        <end position="31"/>
    </location>
</feature>
<dbReference type="Gene3D" id="3.30.700.10">
    <property type="entry name" value="Glycoprotein, Type 4 Pilin"/>
    <property type="match status" value="1"/>
</dbReference>
<dbReference type="RefSeq" id="WP_237485104.1">
    <property type="nucleotide sequence ID" value="NZ_CAKLCM010000002.1"/>
</dbReference>
<gene>
    <name evidence="2" type="ORF">VHP8226_02246</name>
</gene>
<proteinExistence type="predicted"/>
<organism evidence="2 3">
    <name type="scientific">Vibrio hippocampi</name>
    <dbReference type="NCBI Taxonomy" id="654686"/>
    <lineage>
        <taxon>Bacteria</taxon>
        <taxon>Pseudomonadati</taxon>
        <taxon>Pseudomonadota</taxon>
        <taxon>Gammaproteobacteria</taxon>
        <taxon>Vibrionales</taxon>
        <taxon>Vibrionaceae</taxon>
        <taxon>Vibrio</taxon>
    </lineage>
</organism>
<dbReference type="InterPro" id="IPR012902">
    <property type="entry name" value="N_methyl_site"/>
</dbReference>
<evidence type="ECO:0000256" key="1">
    <source>
        <dbReference type="SAM" id="Phobius"/>
    </source>
</evidence>
<dbReference type="NCBIfam" id="TIGR02532">
    <property type="entry name" value="IV_pilin_GFxxxE"/>
    <property type="match status" value="1"/>
</dbReference>
<accession>A0ABM8ZJ56</accession>
<dbReference type="Pfam" id="PF07963">
    <property type="entry name" value="N_methyl"/>
    <property type="match status" value="1"/>
</dbReference>
<keyword evidence="1" id="KW-1133">Transmembrane helix</keyword>